<dbReference type="InterPro" id="IPR009003">
    <property type="entry name" value="Peptidase_S1_PA"/>
</dbReference>
<name>T0QY51_SAPDV</name>
<dbReference type="SUPFAM" id="SSF50494">
    <property type="entry name" value="Trypsin-like serine proteases"/>
    <property type="match status" value="1"/>
</dbReference>
<feature type="transmembrane region" description="Helical" evidence="2">
    <location>
        <begin position="34"/>
        <end position="57"/>
    </location>
</feature>
<organism evidence="3 4">
    <name type="scientific">Saprolegnia diclina (strain VS20)</name>
    <dbReference type="NCBI Taxonomy" id="1156394"/>
    <lineage>
        <taxon>Eukaryota</taxon>
        <taxon>Sar</taxon>
        <taxon>Stramenopiles</taxon>
        <taxon>Oomycota</taxon>
        <taxon>Saprolegniomycetes</taxon>
        <taxon>Saprolegniales</taxon>
        <taxon>Saprolegniaceae</taxon>
        <taxon>Saprolegnia</taxon>
    </lineage>
</organism>
<dbReference type="STRING" id="1156394.T0QY51"/>
<dbReference type="PANTHER" id="PTHR36234:SF5">
    <property type="entry name" value="LYSYL ENDOPEPTIDASE"/>
    <property type="match status" value="1"/>
</dbReference>
<keyword evidence="1" id="KW-0843">Virulence</keyword>
<protein>
    <recommendedName>
        <fullName evidence="5">Serine protease</fullName>
    </recommendedName>
</protein>
<evidence type="ECO:0008006" key="5">
    <source>
        <dbReference type="Google" id="ProtNLM"/>
    </source>
</evidence>
<dbReference type="InterPro" id="IPR043504">
    <property type="entry name" value="Peptidase_S1_PA_chymotrypsin"/>
</dbReference>
<dbReference type="PANTHER" id="PTHR36234">
    <property type="entry name" value="LYSYL ENDOPEPTIDASE"/>
    <property type="match status" value="1"/>
</dbReference>
<dbReference type="OMA" id="WFNYQCA"/>
<evidence type="ECO:0000256" key="1">
    <source>
        <dbReference type="ARBA" id="ARBA00023026"/>
    </source>
</evidence>
<proteinExistence type="predicted"/>
<dbReference type="Proteomes" id="UP000030762">
    <property type="component" value="Unassembled WGS sequence"/>
</dbReference>
<evidence type="ECO:0000313" key="4">
    <source>
        <dbReference type="Proteomes" id="UP000030762"/>
    </source>
</evidence>
<keyword evidence="2" id="KW-0812">Transmembrane</keyword>
<reference evidence="3 4" key="1">
    <citation type="submission" date="2012-04" db="EMBL/GenBank/DDBJ databases">
        <title>The Genome Sequence of Saprolegnia declina VS20.</title>
        <authorList>
            <consortium name="The Broad Institute Genome Sequencing Platform"/>
            <person name="Russ C."/>
            <person name="Nusbaum C."/>
            <person name="Tyler B."/>
            <person name="van West P."/>
            <person name="Dieguez-Uribeondo J."/>
            <person name="de Bruijn I."/>
            <person name="Tripathy S."/>
            <person name="Jiang R."/>
            <person name="Young S.K."/>
            <person name="Zeng Q."/>
            <person name="Gargeya S."/>
            <person name="Fitzgerald M."/>
            <person name="Haas B."/>
            <person name="Abouelleil A."/>
            <person name="Alvarado L."/>
            <person name="Arachchi H.M."/>
            <person name="Berlin A."/>
            <person name="Chapman S.B."/>
            <person name="Goldberg J."/>
            <person name="Griggs A."/>
            <person name="Gujja S."/>
            <person name="Hansen M."/>
            <person name="Howarth C."/>
            <person name="Imamovic A."/>
            <person name="Larimer J."/>
            <person name="McCowen C."/>
            <person name="Montmayeur A."/>
            <person name="Murphy C."/>
            <person name="Neiman D."/>
            <person name="Pearson M."/>
            <person name="Priest M."/>
            <person name="Roberts A."/>
            <person name="Saif S."/>
            <person name="Shea T."/>
            <person name="Sisk P."/>
            <person name="Sykes S."/>
            <person name="Wortman J."/>
            <person name="Nusbaum C."/>
            <person name="Birren B."/>
        </authorList>
    </citation>
    <scope>NUCLEOTIDE SEQUENCE [LARGE SCALE GENOMIC DNA]</scope>
    <source>
        <strain evidence="3 4">VS20</strain>
    </source>
</reference>
<evidence type="ECO:0000313" key="3">
    <source>
        <dbReference type="EMBL" id="EQC38950.1"/>
    </source>
</evidence>
<dbReference type="RefSeq" id="XP_008607774.1">
    <property type="nucleotide sequence ID" value="XM_008609552.1"/>
</dbReference>
<keyword evidence="2" id="KW-0472">Membrane</keyword>
<dbReference type="GeneID" id="19944632"/>
<dbReference type="EMBL" id="JH767140">
    <property type="protein sequence ID" value="EQC38950.1"/>
    <property type="molecule type" value="Genomic_DNA"/>
</dbReference>
<evidence type="ECO:0000256" key="2">
    <source>
        <dbReference type="SAM" id="Phobius"/>
    </source>
</evidence>
<dbReference type="OrthoDB" id="94620at2759"/>
<dbReference type="Gene3D" id="2.40.10.10">
    <property type="entry name" value="Trypsin-like serine proteases"/>
    <property type="match status" value="2"/>
</dbReference>
<gene>
    <name evidence="3" type="ORF">SDRG_03905</name>
</gene>
<sequence>MSPHVKALTPLDLPSSIQNDGSFERCLLKLTLPFLFNSMACFLLLLSVALALTLYAAAMAMVPLTIRVGCGAKQAYPLHHDVLRFSINQPTASLLLVHFAHVHLAPSDYIVLRPIGRNATARTMTPARITASSGAFFAMPLYAPQVIVELHTMGLHRGGGDCFGFAIDGVRTHADARLRVPKNENEESLCGTDDSKNAMCYINSAMYTASKAVVRLLTNRASGSDFCTGWLLGCAGHVLTNQHCLVSAGDARNTQFEFMAQGASCQSDCEASGACASRIVVQGGTLLASSKALDYALVQLDNVPSELGFLQLRAAGPRLNERVYIPQYPLGGGKRLAVVKSNQPGTITSVTLSGCAENQAGYMLDTQPGSSGSPVLASSDNTVVALHHCGGCPNAGIQAQFIIRDLTEKGLLPPCAVA</sequence>
<keyword evidence="2" id="KW-1133">Transmembrane helix</keyword>
<dbReference type="AlphaFoldDB" id="T0QY51"/>
<keyword evidence="4" id="KW-1185">Reference proteome</keyword>
<dbReference type="eggNOG" id="ENOG502RXTP">
    <property type="taxonomic scope" value="Eukaryota"/>
</dbReference>
<dbReference type="InParanoid" id="T0QY51"/>
<dbReference type="VEuPathDB" id="FungiDB:SDRG_03905"/>
<accession>T0QY51</accession>
<dbReference type="Pfam" id="PF13365">
    <property type="entry name" value="Trypsin_2"/>
    <property type="match status" value="1"/>
</dbReference>